<dbReference type="InterPro" id="IPR059112">
    <property type="entry name" value="CysZ/EI24"/>
</dbReference>
<proteinExistence type="predicted"/>
<dbReference type="Pfam" id="PF07264">
    <property type="entry name" value="EI24"/>
    <property type="match status" value="1"/>
</dbReference>
<dbReference type="EMBL" id="NOXT01000096">
    <property type="protein sequence ID" value="OYQ31025.1"/>
    <property type="molecule type" value="Genomic_DNA"/>
</dbReference>
<evidence type="ECO:0000256" key="3">
    <source>
        <dbReference type="ARBA" id="ARBA00022989"/>
    </source>
</evidence>
<gene>
    <name evidence="6" type="ORF">CHU93_05900</name>
</gene>
<organism evidence="6 7">
    <name type="scientific">Sandarakinorhabdus cyanobacteriorum</name>
    <dbReference type="NCBI Taxonomy" id="1981098"/>
    <lineage>
        <taxon>Bacteria</taxon>
        <taxon>Pseudomonadati</taxon>
        <taxon>Pseudomonadota</taxon>
        <taxon>Alphaproteobacteria</taxon>
        <taxon>Sphingomonadales</taxon>
        <taxon>Sphingosinicellaceae</taxon>
        <taxon>Sandarakinorhabdus</taxon>
    </lineage>
</organism>
<evidence type="ECO:0000313" key="7">
    <source>
        <dbReference type="Proteomes" id="UP000216991"/>
    </source>
</evidence>
<feature type="transmembrane region" description="Helical" evidence="5">
    <location>
        <begin position="60"/>
        <end position="86"/>
    </location>
</feature>
<dbReference type="Proteomes" id="UP000216991">
    <property type="component" value="Unassembled WGS sequence"/>
</dbReference>
<feature type="transmembrane region" description="Helical" evidence="5">
    <location>
        <begin position="231"/>
        <end position="256"/>
    </location>
</feature>
<protein>
    <recommendedName>
        <fullName evidence="8">Cysteine biosynthesis protein CysZ</fullName>
    </recommendedName>
</protein>
<evidence type="ECO:0008006" key="8">
    <source>
        <dbReference type="Google" id="ProtNLM"/>
    </source>
</evidence>
<evidence type="ECO:0000256" key="5">
    <source>
        <dbReference type="SAM" id="Phobius"/>
    </source>
</evidence>
<evidence type="ECO:0000256" key="4">
    <source>
        <dbReference type="ARBA" id="ARBA00023136"/>
    </source>
</evidence>
<dbReference type="AlphaFoldDB" id="A0A255YQX2"/>
<keyword evidence="4 5" id="KW-0472">Membrane</keyword>
<keyword evidence="2 5" id="KW-0812">Transmembrane</keyword>
<feature type="transmembrane region" description="Helical" evidence="5">
    <location>
        <begin position="168"/>
        <end position="196"/>
    </location>
</feature>
<reference evidence="6 7" key="1">
    <citation type="submission" date="2017-07" db="EMBL/GenBank/DDBJ databases">
        <title>Sandarakinorhabdus cyanobacteriorum sp. nov., a novel bacterium isolated from cyanobacterial aggregates in a eutrophic lake.</title>
        <authorList>
            <person name="Cai H."/>
        </authorList>
    </citation>
    <scope>NUCLEOTIDE SEQUENCE [LARGE SCALE GENOMIC DNA]</scope>
    <source>
        <strain evidence="6 7">TH057</strain>
    </source>
</reference>
<evidence type="ECO:0000313" key="6">
    <source>
        <dbReference type="EMBL" id="OYQ31025.1"/>
    </source>
</evidence>
<name>A0A255YQX2_9SPHN</name>
<comment type="caution">
    <text evidence="6">The sequence shown here is derived from an EMBL/GenBank/DDBJ whole genome shotgun (WGS) entry which is preliminary data.</text>
</comment>
<keyword evidence="3 5" id="KW-1133">Transmembrane helix</keyword>
<feature type="transmembrane region" description="Helical" evidence="5">
    <location>
        <begin position="98"/>
        <end position="120"/>
    </location>
</feature>
<evidence type="ECO:0000256" key="1">
    <source>
        <dbReference type="ARBA" id="ARBA00004141"/>
    </source>
</evidence>
<feature type="transmembrane region" description="Helical" evidence="5">
    <location>
        <begin position="35"/>
        <end position="53"/>
    </location>
</feature>
<keyword evidence="7" id="KW-1185">Reference proteome</keyword>
<evidence type="ECO:0000256" key="2">
    <source>
        <dbReference type="ARBA" id="ARBA00022692"/>
    </source>
</evidence>
<accession>A0A255YQX2</accession>
<sequence length="273" mass="29568">MALPMANMSKRRLAVMQAPEAVGLAHSALPRACPPLTTCAMAAAFILAFAQLWDAPIRRVLLRALLVTLLLFALLAWAVFTGIGHIETTGWPAWLKDFWAAGAGDAAAVLLSMLLTWLGFTSIATAVMAMWQDEIIVAVEQRYYPAARGHALGFGVEMAMGGRAAIRVALINALLLPAYLVLLFTGIGPLILFIIANGWALGREYLEAVAARHVALGESRAWPGQHKWDSWGIGFLTAGLFALPFLNLIAPLMGAMMATHIFHREREEEAKAK</sequence>
<comment type="subcellular location">
    <subcellularLocation>
        <location evidence="1">Membrane</location>
        <topology evidence="1">Multi-pass membrane protein</topology>
    </subcellularLocation>
</comment>
<dbReference type="OrthoDB" id="5421146at2"/>